<gene>
    <name evidence="1" type="ORF">A3J46_01405</name>
</gene>
<evidence type="ECO:0000313" key="1">
    <source>
        <dbReference type="EMBL" id="OGN09441.1"/>
    </source>
</evidence>
<reference evidence="1 2" key="1">
    <citation type="journal article" date="2016" name="Nat. Commun.">
        <title>Thousands of microbial genomes shed light on interconnected biogeochemical processes in an aquifer system.</title>
        <authorList>
            <person name="Anantharaman K."/>
            <person name="Brown C.T."/>
            <person name="Hug L.A."/>
            <person name="Sharon I."/>
            <person name="Castelle C.J."/>
            <person name="Probst A.J."/>
            <person name="Thomas B.C."/>
            <person name="Singh A."/>
            <person name="Wilkins M.J."/>
            <person name="Karaoz U."/>
            <person name="Brodie E.L."/>
            <person name="Williams K.H."/>
            <person name="Hubbard S.S."/>
            <person name="Banfield J.F."/>
        </authorList>
    </citation>
    <scope>NUCLEOTIDE SEQUENCE [LARGE SCALE GENOMIC DNA]</scope>
</reference>
<dbReference type="EMBL" id="MGJP01000036">
    <property type="protein sequence ID" value="OGN09441.1"/>
    <property type="molecule type" value="Genomic_DNA"/>
</dbReference>
<proteinExistence type="predicted"/>
<organism evidence="1 2">
    <name type="scientific">Candidatus Yanofskybacteria bacterium RIFCSPHIGHO2_02_FULL_41_11</name>
    <dbReference type="NCBI Taxonomy" id="1802675"/>
    <lineage>
        <taxon>Bacteria</taxon>
        <taxon>Candidatus Yanofskyibacteriota</taxon>
    </lineage>
</organism>
<sequence length="206" mass="23695">MRQEALTNKGQEIFSWLENFKDYYLAGGTALALQIGHRISVDFDLFYSENIPKDLLRKIKTIFKQSPVAVSVNNPDELSVFIDGTKISFIKYPFPVLLPFVEINSVKLLSVKELAATKSYTIGRRGSFKDYVDLFFILQEGHSSLEEILDLAEKKYGEEFNGRLFLEQLTYTQDVEDAEIILLKNKSINKKTVFDFLYQEVGKIKI</sequence>
<dbReference type="Proteomes" id="UP000177167">
    <property type="component" value="Unassembled WGS sequence"/>
</dbReference>
<comment type="caution">
    <text evidence="1">The sequence shown here is derived from an EMBL/GenBank/DDBJ whole genome shotgun (WGS) entry which is preliminary data.</text>
</comment>
<protein>
    <recommendedName>
        <fullName evidence="3">Nucleotidyl transferase AbiEii/AbiGii toxin family protein</fullName>
    </recommendedName>
</protein>
<dbReference type="AlphaFoldDB" id="A0A1F8F8E4"/>
<dbReference type="InterPro" id="IPR014942">
    <property type="entry name" value="AbiEii"/>
</dbReference>
<accession>A0A1F8F8E4</accession>
<evidence type="ECO:0000313" key="2">
    <source>
        <dbReference type="Proteomes" id="UP000177167"/>
    </source>
</evidence>
<name>A0A1F8F8E4_9BACT</name>
<evidence type="ECO:0008006" key="3">
    <source>
        <dbReference type="Google" id="ProtNLM"/>
    </source>
</evidence>
<dbReference type="Pfam" id="PF08843">
    <property type="entry name" value="AbiEii"/>
    <property type="match status" value="1"/>
</dbReference>